<proteinExistence type="predicted"/>
<dbReference type="AlphaFoldDB" id="A0AAV8VJ39"/>
<keyword evidence="3" id="KW-1185">Reference proteome</keyword>
<dbReference type="EMBL" id="JANEYG010000078">
    <property type="protein sequence ID" value="KAJ8914183.1"/>
    <property type="molecule type" value="Genomic_DNA"/>
</dbReference>
<sequence length="154" mass="17683">MSPDEAISKFESARGHVMHRANFISEIRKLREALSRNQQERSTGNSKTVGYSSPLNDSLYTEEQPKGRGHPKNRPGKTIVENWRKRDGDSGVSNLQNFQHNQSRSNSHRYDSKSKYGREKQFPKGEKHTRKASSHPYSGETLRSSLTGNWRDRP</sequence>
<reference evidence="2 3" key="1">
    <citation type="journal article" date="2023" name="Insect Mol. Biol.">
        <title>Genome sequencing provides insights into the evolution of gene families encoding plant cell wall-degrading enzymes in longhorned beetles.</title>
        <authorList>
            <person name="Shin N.R."/>
            <person name="Okamura Y."/>
            <person name="Kirsch R."/>
            <person name="Pauchet Y."/>
        </authorList>
    </citation>
    <scope>NUCLEOTIDE SEQUENCE [LARGE SCALE GENOMIC DNA]</scope>
    <source>
        <strain evidence="2">EAD_L_NR</strain>
    </source>
</reference>
<feature type="compositionally biased region" description="Polar residues" evidence="1">
    <location>
        <begin position="91"/>
        <end position="105"/>
    </location>
</feature>
<dbReference type="Proteomes" id="UP001159042">
    <property type="component" value="Unassembled WGS sequence"/>
</dbReference>
<accession>A0AAV8VJ39</accession>
<comment type="caution">
    <text evidence="2">The sequence shown here is derived from an EMBL/GenBank/DDBJ whole genome shotgun (WGS) entry which is preliminary data.</text>
</comment>
<organism evidence="2 3">
    <name type="scientific">Exocentrus adspersus</name>
    <dbReference type="NCBI Taxonomy" id="1586481"/>
    <lineage>
        <taxon>Eukaryota</taxon>
        <taxon>Metazoa</taxon>
        <taxon>Ecdysozoa</taxon>
        <taxon>Arthropoda</taxon>
        <taxon>Hexapoda</taxon>
        <taxon>Insecta</taxon>
        <taxon>Pterygota</taxon>
        <taxon>Neoptera</taxon>
        <taxon>Endopterygota</taxon>
        <taxon>Coleoptera</taxon>
        <taxon>Polyphaga</taxon>
        <taxon>Cucujiformia</taxon>
        <taxon>Chrysomeloidea</taxon>
        <taxon>Cerambycidae</taxon>
        <taxon>Lamiinae</taxon>
        <taxon>Acanthocinini</taxon>
        <taxon>Exocentrus</taxon>
    </lineage>
</organism>
<feature type="region of interest" description="Disordered" evidence="1">
    <location>
        <begin position="34"/>
        <end position="154"/>
    </location>
</feature>
<evidence type="ECO:0000313" key="2">
    <source>
        <dbReference type="EMBL" id="KAJ8914183.1"/>
    </source>
</evidence>
<evidence type="ECO:0000313" key="3">
    <source>
        <dbReference type="Proteomes" id="UP001159042"/>
    </source>
</evidence>
<feature type="compositionally biased region" description="Polar residues" evidence="1">
    <location>
        <begin position="35"/>
        <end position="61"/>
    </location>
</feature>
<gene>
    <name evidence="2" type="ORF">NQ315_015956</name>
</gene>
<protein>
    <submittedName>
        <fullName evidence="2">Uncharacterized protein</fullName>
    </submittedName>
</protein>
<name>A0AAV8VJ39_9CUCU</name>
<feature type="compositionally biased region" description="Basic and acidic residues" evidence="1">
    <location>
        <begin position="108"/>
        <end position="126"/>
    </location>
</feature>
<evidence type="ECO:0000256" key="1">
    <source>
        <dbReference type="SAM" id="MobiDB-lite"/>
    </source>
</evidence>